<feature type="compositionally biased region" description="Acidic residues" evidence="1">
    <location>
        <begin position="882"/>
        <end position="897"/>
    </location>
</feature>
<name>A0A2P6V9N6_9CHLO</name>
<accession>A0A2P6V9N6</accession>
<feature type="compositionally biased region" description="Gly residues" evidence="1">
    <location>
        <begin position="731"/>
        <end position="749"/>
    </location>
</feature>
<feature type="compositionally biased region" description="Low complexity" evidence="1">
    <location>
        <begin position="419"/>
        <end position="438"/>
    </location>
</feature>
<dbReference type="STRING" id="554055.A0A2P6V9N6"/>
<dbReference type="InterPro" id="IPR002347">
    <property type="entry name" value="SDR_fam"/>
</dbReference>
<feature type="compositionally biased region" description="Basic and acidic residues" evidence="1">
    <location>
        <begin position="708"/>
        <end position="726"/>
    </location>
</feature>
<feature type="region of interest" description="Disordered" evidence="1">
    <location>
        <begin position="875"/>
        <end position="897"/>
    </location>
</feature>
<dbReference type="InterPro" id="IPR036291">
    <property type="entry name" value="NAD(P)-bd_dom_sf"/>
</dbReference>
<feature type="region of interest" description="Disordered" evidence="1">
    <location>
        <begin position="1301"/>
        <end position="1321"/>
    </location>
</feature>
<keyword evidence="3" id="KW-1185">Reference proteome</keyword>
<dbReference type="PANTHER" id="PTHR24314:SF21">
    <property type="entry name" value="CHLOROPHYLL(IDE) B REDUCTASE NYC1, CHLOROPLASTIC-RELATED"/>
    <property type="match status" value="1"/>
</dbReference>
<feature type="region of interest" description="Disordered" evidence="1">
    <location>
        <begin position="946"/>
        <end position="1044"/>
    </location>
</feature>
<dbReference type="GO" id="GO:0034256">
    <property type="term" value="F:chlorophyll(ide) b reductase activity"/>
    <property type="evidence" value="ECO:0007669"/>
    <property type="project" value="TreeGrafter"/>
</dbReference>
<feature type="region of interest" description="Disordered" evidence="1">
    <location>
        <begin position="190"/>
        <end position="243"/>
    </location>
</feature>
<feature type="compositionally biased region" description="Low complexity" evidence="1">
    <location>
        <begin position="1301"/>
        <end position="1311"/>
    </location>
</feature>
<dbReference type="GO" id="GO:0010304">
    <property type="term" value="P:PSII associated light-harvesting complex II catabolic process"/>
    <property type="evidence" value="ECO:0007669"/>
    <property type="project" value="TreeGrafter"/>
</dbReference>
<protein>
    <submittedName>
        <fullName evidence="2">Chlorophyll b reductase</fullName>
    </submittedName>
</protein>
<feature type="region of interest" description="Disordered" evidence="1">
    <location>
        <begin position="288"/>
        <end position="313"/>
    </location>
</feature>
<dbReference type="InterPro" id="IPR020904">
    <property type="entry name" value="Sc_DH/Rdtase_CS"/>
</dbReference>
<feature type="compositionally biased region" description="Low complexity" evidence="1">
    <location>
        <begin position="953"/>
        <end position="975"/>
    </location>
</feature>
<dbReference type="Gene3D" id="3.40.50.720">
    <property type="entry name" value="NAD(P)-binding Rossmann-like Domain"/>
    <property type="match status" value="1"/>
</dbReference>
<feature type="compositionally biased region" description="Polar residues" evidence="1">
    <location>
        <begin position="47"/>
        <end position="62"/>
    </location>
</feature>
<dbReference type="Proteomes" id="UP000239649">
    <property type="component" value="Unassembled WGS sequence"/>
</dbReference>
<dbReference type="OrthoDB" id="3592703at2759"/>
<dbReference type="SUPFAM" id="SSF51735">
    <property type="entry name" value="NAD(P)-binding Rossmann-fold domains"/>
    <property type="match status" value="1"/>
</dbReference>
<feature type="compositionally biased region" description="Low complexity" evidence="1">
    <location>
        <begin position="227"/>
        <end position="241"/>
    </location>
</feature>
<evidence type="ECO:0000313" key="3">
    <source>
        <dbReference type="Proteomes" id="UP000239649"/>
    </source>
</evidence>
<dbReference type="PROSITE" id="PS00061">
    <property type="entry name" value="ADH_SHORT"/>
    <property type="match status" value="1"/>
</dbReference>
<comment type="caution">
    <text evidence="2">The sequence shown here is derived from an EMBL/GenBank/DDBJ whole genome shotgun (WGS) entry which is preliminary data.</text>
</comment>
<evidence type="ECO:0000256" key="1">
    <source>
        <dbReference type="SAM" id="MobiDB-lite"/>
    </source>
</evidence>
<feature type="region of interest" description="Disordered" evidence="1">
    <location>
        <begin position="405"/>
        <end position="438"/>
    </location>
</feature>
<feature type="compositionally biased region" description="Low complexity" evidence="1">
    <location>
        <begin position="994"/>
        <end position="1018"/>
    </location>
</feature>
<dbReference type="PRINTS" id="PR00081">
    <property type="entry name" value="GDHRDH"/>
</dbReference>
<feature type="compositionally biased region" description="Low complexity" evidence="1">
    <location>
        <begin position="301"/>
        <end position="311"/>
    </location>
</feature>
<organism evidence="2 3">
    <name type="scientific">Micractinium conductrix</name>
    <dbReference type="NCBI Taxonomy" id="554055"/>
    <lineage>
        <taxon>Eukaryota</taxon>
        <taxon>Viridiplantae</taxon>
        <taxon>Chlorophyta</taxon>
        <taxon>core chlorophytes</taxon>
        <taxon>Trebouxiophyceae</taxon>
        <taxon>Chlorellales</taxon>
        <taxon>Chlorellaceae</taxon>
        <taxon>Chlorella clade</taxon>
        <taxon>Micractinium</taxon>
    </lineage>
</organism>
<proteinExistence type="predicted"/>
<feature type="compositionally biased region" description="Low complexity" evidence="1">
    <location>
        <begin position="750"/>
        <end position="760"/>
    </location>
</feature>
<evidence type="ECO:0000313" key="2">
    <source>
        <dbReference type="EMBL" id="PSC70796.1"/>
    </source>
</evidence>
<gene>
    <name evidence="2" type="ORF">C2E20_5909</name>
</gene>
<feature type="region of interest" description="Disordered" evidence="1">
    <location>
        <begin position="703"/>
        <end position="761"/>
    </location>
</feature>
<dbReference type="EMBL" id="LHPF02000018">
    <property type="protein sequence ID" value="PSC70796.1"/>
    <property type="molecule type" value="Genomic_DNA"/>
</dbReference>
<sequence length="1518" mass="154565">MPSAQLAGVMPCAADRGGDASQESSPTKLLPPTTPGPSLLDAAAAQGEQSPPSALTQALQQSTSVPPLAGIAPAAAAAAPRPWASLAAQRQQQQAAAAGGLQDEEGDALVHDGVLVFTAPAAALDPQLLVHSPESSLEDGCLLAVDTTAAAAAAAAAAGGDGECTPRLSAVLRQGGEDLLSPTADGISLADLLQGPAPPRVPDMAHSPSSRPGPFLHGLPHLDEGHASLSASPRRSSLHLPGCSPLPPALSGLREPMHLPGMQLPPVPRPPMLAAAPLPYRPAPSLLRTPGPGALPPPGRRPAALPHQRPLPGMPPPPVLAHAPQGRPLMRPPPMGLRPPLPLPGGPQRPTGGQLVMPHGMLLPMSLHAYGGRGREDTADWPPAEDVVMTAEGVRRVAAVRATLLPQQAEPTGSGNGSGTSPAAGAAEKQQQQQQQAANGQGAGVAVAVQPVAAVPAPAGPAVFASIQAEAAAGAAAAAAAILSAPTAAAASPAAAAAAAAPAAAPDTAAFNPAQQSASFRRFLAMIRGDSHEFEAQGRVLRLRQYLRPDVGPRVLEAVFEALESNTRVEALYCQNFEQGLLDAQLEALTRLLRRGRIWAVNAGENFGTSQEAWRRFCDALPATAVGYLFVSEPNLAGTDLKARMRDAIRANRKGAPPRDPEVIVHVGNMWWNPRLPGYAPSAAATAAAVAAGAAAVVTVPAPASAGWEKEKEREREASASREGREPSGLSAGGSAGGPAEGGSAGGGSAAAPSSAAGSGNVPAVEETAAAVDVAAAAGDAAAAVAAVVAAAAAGISQEVQLPGPYPLLASPKRRYESAAEEANGADSPLAKRGPGASSFAAEAANAAAAAAAAEAALVGGRRRPSRASAARLLLRQHSDLSSDEEKDEAEMEGDDEEDAIYLPFKSGLLVSQDPHAAPTRASQRIQRRQVHAYQGHLPMDNQFVTFDGAEEGGSPPRSGAAARRARAAAAAAAAAPPPGGSNSGALPPPPAGAPKRAPLQPAPMPALAAAPRAAAPPKRSHSGGGRARATLTRPPSGELKGKPSFAELVESGFMRAGEYRFTVGMQDIHAALEPDGLLCKKDKWRTGIAPRRLAQLDLAGMHQPVGLVLGSAWLLATSVQLASATALTPLWAPALAGAALGGVYSAMFSQLARSCWCAPPAPLRVLVTGGSQGIGKALAREFLRCGDRVLVTSRSEAGAEAAVANLKEEVGSDVDVVGLMCDVSNAASVDALLGQALEQLGGLPDVILNNAGYSGSYKSLSEMSAEQVEQVVRTNLLGSLLITRASMRAAAAAADDAAAAAGGSPAQQRGGRAGDEHGSSPVPHVHVFNMEGAGSDGSATPQYAAYGATKAALAQLLRSLQAEAKALPAPVSVHNLSPGMVLTPLLLEGATPQAKQAFNILCEHPETVAAFLVPRVRSVVARGQSGAAIRFLTPARAVGKLLAAPLHMGRYFDSDGEPVFLPERERILGQRAKRTERLQRRAARRSGPLQFGYALSMALSFWLFASDAIAHMQLPGQ</sequence>
<dbReference type="InterPro" id="IPR052625">
    <property type="entry name" value="Chl_b_Red"/>
</dbReference>
<dbReference type="CDD" id="cd05233">
    <property type="entry name" value="SDR_c"/>
    <property type="match status" value="1"/>
</dbReference>
<dbReference type="PANTHER" id="PTHR24314">
    <property type="entry name" value="NON-SPECIFIC LIPID TRANSFER PROTEIN-RELATED"/>
    <property type="match status" value="1"/>
</dbReference>
<dbReference type="GO" id="GO:0015996">
    <property type="term" value="P:chlorophyll catabolic process"/>
    <property type="evidence" value="ECO:0007669"/>
    <property type="project" value="TreeGrafter"/>
</dbReference>
<dbReference type="Pfam" id="PF00106">
    <property type="entry name" value="adh_short"/>
    <property type="match status" value="1"/>
</dbReference>
<feature type="region of interest" description="Disordered" evidence="1">
    <location>
        <begin position="1"/>
        <end position="62"/>
    </location>
</feature>
<feature type="compositionally biased region" description="Low complexity" evidence="1">
    <location>
        <begin position="24"/>
        <end position="40"/>
    </location>
</feature>
<reference evidence="2 3" key="1">
    <citation type="journal article" date="2018" name="Plant J.">
        <title>Genome sequences of Chlorella sorokiniana UTEX 1602 and Micractinium conductrix SAG 241.80: implications to maltose excretion by a green alga.</title>
        <authorList>
            <person name="Arriola M.B."/>
            <person name="Velmurugan N."/>
            <person name="Zhang Y."/>
            <person name="Plunkett M.H."/>
            <person name="Hondzo H."/>
            <person name="Barney B.M."/>
        </authorList>
    </citation>
    <scope>NUCLEOTIDE SEQUENCE [LARGE SCALE GENOMIC DNA]</scope>
    <source>
        <strain evidence="2 3">SAG 241.80</strain>
    </source>
</reference>